<dbReference type="PANTHER" id="PTHR24223">
    <property type="entry name" value="ATP-BINDING CASSETTE SUB-FAMILY C"/>
    <property type="match status" value="1"/>
</dbReference>
<comment type="caution">
    <text evidence="13">The sequence shown here is derived from an EMBL/GenBank/DDBJ whole genome shotgun (WGS) entry which is preliminary data.</text>
</comment>
<dbReference type="Gene3D" id="1.20.1560.10">
    <property type="entry name" value="ABC transporter type 1, transmembrane domain"/>
    <property type="match status" value="2"/>
</dbReference>
<comment type="subcellular location">
    <subcellularLocation>
        <location evidence="1">Membrane</location>
        <topology evidence="1">Multi-pass membrane protein</topology>
    </subcellularLocation>
</comment>
<feature type="transmembrane region" description="Helical" evidence="10">
    <location>
        <begin position="1219"/>
        <end position="1239"/>
    </location>
</feature>
<feature type="transmembrane region" description="Helical" evidence="10">
    <location>
        <begin position="1036"/>
        <end position="1061"/>
    </location>
</feature>
<evidence type="ECO:0000256" key="4">
    <source>
        <dbReference type="ARBA" id="ARBA00022737"/>
    </source>
</evidence>
<reference evidence="13" key="2">
    <citation type="submission" date="2020-11" db="EMBL/GenBank/DDBJ databases">
        <authorList>
            <consortium name="DOE Joint Genome Institute"/>
            <person name="Kuo A."/>
            <person name="Miyauchi S."/>
            <person name="Kiss E."/>
            <person name="Drula E."/>
            <person name="Kohler A."/>
            <person name="Sanchez-Garcia M."/>
            <person name="Andreopoulos B."/>
            <person name="Barry K.W."/>
            <person name="Bonito G."/>
            <person name="Buee M."/>
            <person name="Carver A."/>
            <person name="Chen C."/>
            <person name="Cichocki N."/>
            <person name="Clum A."/>
            <person name="Culley D."/>
            <person name="Crous P.W."/>
            <person name="Fauchery L."/>
            <person name="Girlanda M."/>
            <person name="Hayes R."/>
            <person name="Keri Z."/>
            <person name="Labutti K."/>
            <person name="Lipzen A."/>
            <person name="Lombard V."/>
            <person name="Magnuson J."/>
            <person name="Maillard F."/>
            <person name="Morin E."/>
            <person name="Murat C."/>
            <person name="Nolan M."/>
            <person name="Ohm R."/>
            <person name="Pangilinan J."/>
            <person name="Pereira M."/>
            <person name="Perotto S."/>
            <person name="Peter M."/>
            <person name="Riley R."/>
            <person name="Sitrit Y."/>
            <person name="Stielow B."/>
            <person name="Szollosi G."/>
            <person name="Zifcakova L."/>
            <person name="Stursova M."/>
            <person name="Spatafora J.W."/>
            <person name="Tedersoo L."/>
            <person name="Vaario L.-M."/>
            <person name="Yamada A."/>
            <person name="Yan M."/>
            <person name="Wang P."/>
            <person name="Xu J."/>
            <person name="Bruns T."/>
            <person name="Baldrian P."/>
            <person name="Vilgalys R."/>
            <person name="Henrissat B."/>
            <person name="Grigoriev I.V."/>
            <person name="Hibbett D."/>
            <person name="Nagy L.G."/>
            <person name="Martin F.M."/>
        </authorList>
    </citation>
    <scope>NUCLEOTIDE SEQUENCE</scope>
    <source>
        <strain evidence="13">UH-Tt-Lm1</strain>
    </source>
</reference>
<dbReference type="PROSITE" id="PS50893">
    <property type="entry name" value="ABC_TRANSPORTER_2"/>
    <property type="match status" value="2"/>
</dbReference>
<keyword evidence="5" id="KW-0547">Nucleotide-binding</keyword>
<dbReference type="FunFam" id="3.40.50.300:FF:000838">
    <property type="entry name" value="ABC multidrug transporter (Eurofung)"/>
    <property type="match status" value="1"/>
</dbReference>
<dbReference type="OrthoDB" id="6500128at2759"/>
<keyword evidence="4" id="KW-0677">Repeat</keyword>
<dbReference type="Pfam" id="PF00664">
    <property type="entry name" value="ABC_membrane"/>
    <property type="match status" value="2"/>
</dbReference>
<feature type="transmembrane region" description="Helical" evidence="10">
    <location>
        <begin position="116"/>
        <end position="135"/>
    </location>
</feature>
<dbReference type="CDD" id="cd03244">
    <property type="entry name" value="ABCC_MRP_domain2"/>
    <property type="match status" value="1"/>
</dbReference>
<reference evidence="13" key="1">
    <citation type="journal article" date="2020" name="Nat. Commun.">
        <title>Large-scale genome sequencing of mycorrhizal fungi provides insights into the early evolution of symbiotic traits.</title>
        <authorList>
            <person name="Miyauchi S."/>
            <person name="Kiss E."/>
            <person name="Kuo A."/>
            <person name="Drula E."/>
            <person name="Kohler A."/>
            <person name="Sanchez-Garcia M."/>
            <person name="Morin E."/>
            <person name="Andreopoulos B."/>
            <person name="Barry K.W."/>
            <person name="Bonito G."/>
            <person name="Buee M."/>
            <person name="Carver A."/>
            <person name="Chen C."/>
            <person name="Cichocki N."/>
            <person name="Clum A."/>
            <person name="Culley D."/>
            <person name="Crous P.W."/>
            <person name="Fauchery L."/>
            <person name="Girlanda M."/>
            <person name="Hayes R.D."/>
            <person name="Keri Z."/>
            <person name="LaButti K."/>
            <person name="Lipzen A."/>
            <person name="Lombard V."/>
            <person name="Magnuson J."/>
            <person name="Maillard F."/>
            <person name="Murat C."/>
            <person name="Nolan M."/>
            <person name="Ohm R.A."/>
            <person name="Pangilinan J."/>
            <person name="Pereira M.F."/>
            <person name="Perotto S."/>
            <person name="Peter M."/>
            <person name="Pfister S."/>
            <person name="Riley R."/>
            <person name="Sitrit Y."/>
            <person name="Stielow J.B."/>
            <person name="Szollosi G."/>
            <person name="Zifcakova L."/>
            <person name="Stursova M."/>
            <person name="Spatafora J.W."/>
            <person name="Tedersoo L."/>
            <person name="Vaario L.M."/>
            <person name="Yamada A."/>
            <person name="Yan M."/>
            <person name="Wang P."/>
            <person name="Xu J."/>
            <person name="Bruns T."/>
            <person name="Baldrian P."/>
            <person name="Vilgalys R."/>
            <person name="Dunand C."/>
            <person name="Henrissat B."/>
            <person name="Grigoriev I.V."/>
            <person name="Hibbett D."/>
            <person name="Nagy L.G."/>
            <person name="Martin F.M."/>
        </authorList>
    </citation>
    <scope>NUCLEOTIDE SEQUENCE</scope>
    <source>
        <strain evidence="13">UH-Tt-Lm1</strain>
    </source>
</reference>
<feature type="domain" description="ABC transmembrane type-1" evidence="12">
    <location>
        <begin position="350"/>
        <end position="696"/>
    </location>
</feature>
<proteinExistence type="predicted"/>
<dbReference type="Pfam" id="PF00005">
    <property type="entry name" value="ABC_tran"/>
    <property type="match status" value="2"/>
</dbReference>
<protein>
    <recommendedName>
        <fullName evidence="15">P-loop containing nucleoside triphosphate hydrolase protein</fullName>
    </recommendedName>
</protein>
<evidence type="ECO:0000256" key="8">
    <source>
        <dbReference type="ARBA" id="ARBA00023136"/>
    </source>
</evidence>
<dbReference type="PROSITE" id="PS50929">
    <property type="entry name" value="ABC_TM1F"/>
    <property type="match status" value="2"/>
</dbReference>
<feature type="transmembrane region" description="Helical" evidence="10">
    <location>
        <begin position="171"/>
        <end position="190"/>
    </location>
</feature>
<feature type="domain" description="ABC transporter" evidence="11">
    <location>
        <begin position="1363"/>
        <end position="1600"/>
    </location>
</feature>
<sequence length="1613" mass="177794">MRIPGLSFNDLPPPIYQTSQVIVQGYSSILVFKGHSIWRDSLILLPILAAISLFLIAFHYVSTSKLVKRVWSHFTKNPIEEAPPEANPATEPNGFAAELRHHANALGGLEIVIYRVLRLLSVFALVALSAATFVFDEVEVPSANITGKGWGKKHKHHRGGNTLTYWEWLDLAVSITYVYTAVLSVIAVSARPRTANLANTHLVWVLFGTWLLFAYRDLYPLATFSLSPIDIEEGWLLWTKLGVLTFAATIIPIIIPTQYIPFDPKNPAPMPNPEQTASWLSFSLFMFLDPLVIKASKVSHLPLEEYPPLADYDWAPHLIQKSLPYLDPLSGTVKKHLFWGLMKVFRKEYIILAFLLVFRTLVGFMSPVAINNLLIHLGTEGKDALFRPWVWIALLFIGPFLSSIILQWYIFITTRLLTQAQGMITQLVFEHALRIRMKSEPSESSPPSSQLSTSAPTPDTASVAEFTSPDGTEVAEDTSTTLISEATSSEADKASVKGDKKVEKAGNLVGKINNLVSTDLNNIVDGRDFLMIAVACPLQIILCIAFLYTILGWSAVVGMATMITLIPVPGYFAAKLQTIQNEKMKMTDSRVQVVTEIMNVIRMVKLFGWEKKMDEKIAQKREEELYYQKKRLFLEILNGMVNFTIPVITMIVTFACYTVIMKEQLTAARVFSAMSVFDMLRDQMWMIFGGIPMMIQAKVSLDRLHDFLRKTELLDEFDPNSRDTTIADNVKENTELIGVRNASFTWASESNGTITPGSSRRNFTLRVNEEVVFRKDKINLIVGPTGCGKTSLLMALLGELHYVPAGPDSWYNLPRNGGVAYATQESWVQNETIRDNILFGSPYDEQRYKKVIYQCGLSRDLSLFDAGDKTEVGEKGLTLSGGQKARITLARAIYSQAQILILDDVLAALDVHTARWVVDKCLQGDLVRGRTVLLVTHNVAMTSPIADFVVSLGSDGRILSQGTMSTALATSKALTKELKAGESELHRAEEAVDGDVPEVPEGKSGKLMVAEEVAEGHVSWSALKLFFIGMGGSHPLLFWFTVVASLALTEASLVLQTRYLGFWSAQYDDHEAPEVSSVKYLLVYSILLTSASVLYAMATSVFTFGSLRASREIHRRLISSVLGTTFRWLDSTPTARVIARCTQDMQSVDGPIARNLSALLEISLSMLVKFGAVIILSPIFTLPGIAAFFVGGLAGQIYIKAQLSVKREMSNARSPVLSHFGAAIAGIVSIRAYSAQNMFKKESLDRIDKFSRPARTFYNLNRWISVRIDAIGALFSSGLAVYLVYGTGVLHHHRPGSAAAIGFSLNMAVGFSSMILWWVRVLNEFEVSGNSLERIQGYVDIEQEPKATSDGVPPAYWPASGEVVVENLSAKYSSDGPEVLHNLNFKIASGERVGVVGRTGSGKSSLTLALLRCILTEGAVYFDGLDTNKINLEALRTNVTIIPQVPELLSDTLRGNLDPFEQYDDATLNDALRAAGLFSVQSEDDEGRITLETAISSGGGNLSIGQRQILALARAIVRGSKLLVLDEATSAIDYETDTVIQSSLRHGLASDVTLFTIAHRLQTIMDADKIMVLDAGKIVEFGKPSELLEVEGGKLKSLVDESGDKDALYAMAK</sequence>
<dbReference type="CDD" id="cd18596">
    <property type="entry name" value="ABC_6TM_VMR1_D1_like"/>
    <property type="match status" value="1"/>
</dbReference>
<dbReference type="Proteomes" id="UP000736335">
    <property type="component" value="Unassembled WGS sequence"/>
</dbReference>
<dbReference type="GO" id="GO:0016020">
    <property type="term" value="C:membrane"/>
    <property type="evidence" value="ECO:0007669"/>
    <property type="project" value="UniProtKB-SubCell"/>
</dbReference>
<dbReference type="EMBL" id="WIUZ02000006">
    <property type="protein sequence ID" value="KAF9786031.1"/>
    <property type="molecule type" value="Genomic_DNA"/>
</dbReference>
<dbReference type="GO" id="GO:0016887">
    <property type="term" value="F:ATP hydrolysis activity"/>
    <property type="evidence" value="ECO:0007669"/>
    <property type="project" value="InterPro"/>
</dbReference>
<dbReference type="CDD" id="cd03250">
    <property type="entry name" value="ABCC_MRP_domain1"/>
    <property type="match status" value="1"/>
</dbReference>
<evidence type="ECO:0000256" key="5">
    <source>
        <dbReference type="ARBA" id="ARBA00022741"/>
    </source>
</evidence>
<dbReference type="FunFam" id="1.20.1560.10:FF:000013">
    <property type="entry name" value="ABC transporter C family member 2"/>
    <property type="match status" value="1"/>
</dbReference>
<keyword evidence="14" id="KW-1185">Reference proteome</keyword>
<feature type="transmembrane region" description="Helical" evidence="10">
    <location>
        <begin position="197"/>
        <end position="215"/>
    </location>
</feature>
<keyword evidence="3 10" id="KW-0812">Transmembrane</keyword>
<evidence type="ECO:0000256" key="10">
    <source>
        <dbReference type="SAM" id="Phobius"/>
    </source>
</evidence>
<evidence type="ECO:0008006" key="15">
    <source>
        <dbReference type="Google" id="ProtNLM"/>
    </source>
</evidence>
<keyword evidence="8 10" id="KW-0472">Membrane</keyword>
<dbReference type="InterPro" id="IPR003593">
    <property type="entry name" value="AAA+_ATPase"/>
</dbReference>
<feature type="transmembrane region" description="Helical" evidence="10">
    <location>
        <begin position="1081"/>
        <end position="1107"/>
    </location>
</feature>
<dbReference type="InterPro" id="IPR011527">
    <property type="entry name" value="ABC1_TM_dom"/>
</dbReference>
<feature type="compositionally biased region" description="Low complexity" evidence="9">
    <location>
        <begin position="442"/>
        <end position="458"/>
    </location>
</feature>
<organism evidence="13 14">
    <name type="scientific">Thelephora terrestris</name>
    <dbReference type="NCBI Taxonomy" id="56493"/>
    <lineage>
        <taxon>Eukaryota</taxon>
        <taxon>Fungi</taxon>
        <taxon>Dikarya</taxon>
        <taxon>Basidiomycota</taxon>
        <taxon>Agaricomycotina</taxon>
        <taxon>Agaricomycetes</taxon>
        <taxon>Thelephorales</taxon>
        <taxon>Thelephoraceae</taxon>
        <taxon>Thelephora</taxon>
    </lineage>
</organism>
<feature type="transmembrane region" description="Helical" evidence="10">
    <location>
        <begin position="1170"/>
        <end position="1199"/>
    </location>
</feature>
<keyword evidence="6" id="KW-0067">ATP-binding</keyword>
<feature type="region of interest" description="Disordered" evidence="9">
    <location>
        <begin position="439"/>
        <end position="473"/>
    </location>
</feature>
<dbReference type="GO" id="GO:0140359">
    <property type="term" value="F:ABC-type transporter activity"/>
    <property type="evidence" value="ECO:0007669"/>
    <property type="project" value="InterPro"/>
</dbReference>
<keyword evidence="2" id="KW-0813">Transport</keyword>
<evidence type="ECO:0000256" key="7">
    <source>
        <dbReference type="ARBA" id="ARBA00022989"/>
    </source>
</evidence>
<dbReference type="InterPro" id="IPR003439">
    <property type="entry name" value="ABC_transporter-like_ATP-bd"/>
</dbReference>
<evidence type="ECO:0000256" key="6">
    <source>
        <dbReference type="ARBA" id="ARBA00022840"/>
    </source>
</evidence>
<evidence type="ECO:0000313" key="13">
    <source>
        <dbReference type="EMBL" id="KAF9786031.1"/>
    </source>
</evidence>
<feature type="transmembrane region" description="Helical" evidence="10">
    <location>
        <begin position="349"/>
        <end position="370"/>
    </location>
</feature>
<dbReference type="PROSITE" id="PS00211">
    <property type="entry name" value="ABC_TRANSPORTER_1"/>
    <property type="match status" value="1"/>
</dbReference>
<dbReference type="InterPro" id="IPR036640">
    <property type="entry name" value="ABC1_TM_sf"/>
</dbReference>
<feature type="transmembrane region" description="Helical" evidence="10">
    <location>
        <begin position="1260"/>
        <end position="1285"/>
    </location>
</feature>
<dbReference type="PANTHER" id="PTHR24223:SF356">
    <property type="entry name" value="ATP-BINDING CASSETTE TRANSPORTER ABC4"/>
    <property type="match status" value="1"/>
</dbReference>
<gene>
    <name evidence="13" type="ORF">BJ322DRAFT_1057551</name>
</gene>
<feature type="transmembrane region" description="Helical" evidence="10">
    <location>
        <begin position="235"/>
        <end position="255"/>
    </location>
</feature>
<dbReference type="GO" id="GO:0005524">
    <property type="term" value="F:ATP binding"/>
    <property type="evidence" value="ECO:0007669"/>
    <property type="project" value="UniProtKB-KW"/>
</dbReference>
<evidence type="ECO:0000256" key="2">
    <source>
        <dbReference type="ARBA" id="ARBA00022448"/>
    </source>
</evidence>
<feature type="transmembrane region" description="Helical" evidence="10">
    <location>
        <begin position="529"/>
        <end position="550"/>
    </location>
</feature>
<feature type="domain" description="ABC transporter" evidence="11">
    <location>
        <begin position="739"/>
        <end position="980"/>
    </location>
</feature>
<feature type="transmembrane region" description="Helical" evidence="10">
    <location>
        <begin position="556"/>
        <end position="574"/>
    </location>
</feature>
<evidence type="ECO:0000256" key="1">
    <source>
        <dbReference type="ARBA" id="ARBA00004141"/>
    </source>
</evidence>
<dbReference type="SMART" id="SM00382">
    <property type="entry name" value="AAA"/>
    <property type="match status" value="2"/>
</dbReference>
<feature type="domain" description="ABC transmembrane type-1" evidence="12">
    <location>
        <begin position="1040"/>
        <end position="1324"/>
    </location>
</feature>
<accession>A0A9P6HFA7</accession>
<dbReference type="InterPro" id="IPR027417">
    <property type="entry name" value="P-loop_NTPase"/>
</dbReference>
<feature type="transmembrane region" description="Helical" evidence="10">
    <location>
        <begin position="1297"/>
        <end position="1319"/>
    </location>
</feature>
<feature type="transmembrane region" description="Helical" evidence="10">
    <location>
        <begin position="636"/>
        <end position="660"/>
    </location>
</feature>
<dbReference type="SUPFAM" id="SSF90123">
    <property type="entry name" value="ABC transporter transmembrane region"/>
    <property type="match status" value="2"/>
</dbReference>
<dbReference type="CDD" id="cd18604">
    <property type="entry name" value="ABC_6TM_VMR1_D2_like"/>
    <property type="match status" value="1"/>
</dbReference>
<evidence type="ECO:0000313" key="14">
    <source>
        <dbReference type="Proteomes" id="UP000736335"/>
    </source>
</evidence>
<evidence type="ECO:0000259" key="12">
    <source>
        <dbReference type="PROSITE" id="PS50929"/>
    </source>
</evidence>
<dbReference type="Gene3D" id="3.40.50.300">
    <property type="entry name" value="P-loop containing nucleotide triphosphate hydrolases"/>
    <property type="match status" value="2"/>
</dbReference>
<evidence type="ECO:0000259" key="11">
    <source>
        <dbReference type="PROSITE" id="PS50893"/>
    </source>
</evidence>
<keyword evidence="7 10" id="KW-1133">Transmembrane helix</keyword>
<dbReference type="InterPro" id="IPR050173">
    <property type="entry name" value="ABC_transporter_C-like"/>
</dbReference>
<dbReference type="InterPro" id="IPR017871">
    <property type="entry name" value="ABC_transporter-like_CS"/>
</dbReference>
<dbReference type="SUPFAM" id="SSF52540">
    <property type="entry name" value="P-loop containing nucleoside triphosphate hydrolases"/>
    <property type="match status" value="2"/>
</dbReference>
<evidence type="ECO:0000256" key="9">
    <source>
        <dbReference type="SAM" id="MobiDB-lite"/>
    </source>
</evidence>
<feature type="transmembrane region" description="Helical" evidence="10">
    <location>
        <begin position="390"/>
        <end position="411"/>
    </location>
</feature>
<feature type="transmembrane region" description="Helical" evidence="10">
    <location>
        <begin position="42"/>
        <end position="61"/>
    </location>
</feature>
<name>A0A9P6HFA7_9AGAM</name>
<evidence type="ECO:0000256" key="3">
    <source>
        <dbReference type="ARBA" id="ARBA00022692"/>
    </source>
</evidence>